<dbReference type="InterPro" id="IPR016187">
    <property type="entry name" value="CTDL_fold"/>
</dbReference>
<evidence type="ECO:0000259" key="3">
    <source>
        <dbReference type="PROSITE" id="PS50041"/>
    </source>
</evidence>
<name>A0AA47NB64_MERPO</name>
<gene>
    <name evidence="4" type="primary">Clec3b</name>
    <name evidence="4" type="ORF">N1851_002852</name>
</gene>
<organism evidence="4 5">
    <name type="scientific">Merluccius polli</name>
    <name type="common">Benguela hake</name>
    <name type="synonym">Merluccius cadenati</name>
    <dbReference type="NCBI Taxonomy" id="89951"/>
    <lineage>
        <taxon>Eukaryota</taxon>
        <taxon>Metazoa</taxon>
        <taxon>Chordata</taxon>
        <taxon>Craniata</taxon>
        <taxon>Vertebrata</taxon>
        <taxon>Euteleostomi</taxon>
        <taxon>Actinopterygii</taxon>
        <taxon>Neopterygii</taxon>
        <taxon>Teleostei</taxon>
        <taxon>Neoteleostei</taxon>
        <taxon>Acanthomorphata</taxon>
        <taxon>Zeiogadaria</taxon>
        <taxon>Gadariae</taxon>
        <taxon>Gadiformes</taxon>
        <taxon>Gadoidei</taxon>
        <taxon>Merlucciidae</taxon>
        <taxon>Merluccius</taxon>
    </lineage>
</organism>
<dbReference type="InterPro" id="IPR018378">
    <property type="entry name" value="C-type_lectin_CS"/>
</dbReference>
<protein>
    <submittedName>
        <fullName evidence="4">Tetranectin</fullName>
    </submittedName>
</protein>
<keyword evidence="2" id="KW-1015">Disulfide bond</keyword>
<dbReference type="GO" id="GO:0005615">
    <property type="term" value="C:extracellular space"/>
    <property type="evidence" value="ECO:0007669"/>
    <property type="project" value="TreeGrafter"/>
</dbReference>
<keyword evidence="5" id="KW-1185">Reference proteome</keyword>
<proteinExistence type="predicted"/>
<dbReference type="AlphaFoldDB" id="A0AA47NB64"/>
<dbReference type="PROSITE" id="PS00615">
    <property type="entry name" value="C_TYPE_LECTIN_1"/>
    <property type="match status" value="1"/>
</dbReference>
<dbReference type="InterPro" id="IPR051663">
    <property type="entry name" value="CLec_Tetranectin-domain"/>
</dbReference>
<dbReference type="InterPro" id="IPR016186">
    <property type="entry name" value="C-type_lectin-like/link_sf"/>
</dbReference>
<feature type="domain" description="C-type lectin" evidence="3">
    <location>
        <begin position="14"/>
        <end position="98"/>
    </location>
</feature>
<dbReference type="PROSITE" id="PS50041">
    <property type="entry name" value="C_TYPE_LECTIN_2"/>
    <property type="match status" value="1"/>
</dbReference>
<dbReference type="PANTHER" id="PTHR22799">
    <property type="entry name" value="TETRANECTIN-RELATED"/>
    <property type="match status" value="1"/>
</dbReference>
<evidence type="ECO:0000313" key="4">
    <source>
        <dbReference type="EMBL" id="KAK0154832.1"/>
    </source>
</evidence>
<dbReference type="Gene3D" id="3.10.100.10">
    <property type="entry name" value="Mannose-Binding Protein A, subunit A"/>
    <property type="match status" value="1"/>
</dbReference>
<dbReference type="GO" id="GO:0030282">
    <property type="term" value="P:bone mineralization"/>
    <property type="evidence" value="ECO:0007669"/>
    <property type="project" value="TreeGrafter"/>
</dbReference>
<dbReference type="PANTHER" id="PTHR22799:SF3">
    <property type="entry name" value="TETRANECTIN"/>
    <property type="match status" value="1"/>
</dbReference>
<dbReference type="GO" id="GO:0030246">
    <property type="term" value="F:carbohydrate binding"/>
    <property type="evidence" value="ECO:0007669"/>
    <property type="project" value="UniProtKB-KW"/>
</dbReference>
<comment type="caution">
    <text evidence="4">The sequence shown here is derived from an EMBL/GenBank/DDBJ whole genome shotgun (WGS) entry which is preliminary data.</text>
</comment>
<evidence type="ECO:0000256" key="2">
    <source>
        <dbReference type="ARBA" id="ARBA00023157"/>
    </source>
</evidence>
<dbReference type="Proteomes" id="UP001174136">
    <property type="component" value="Unassembled WGS sequence"/>
</dbReference>
<keyword evidence="1" id="KW-0430">Lectin</keyword>
<dbReference type="SUPFAM" id="SSF56436">
    <property type="entry name" value="C-type lectin-like"/>
    <property type="match status" value="1"/>
</dbReference>
<sequence length="102" mass="11099">MSMVTYVASHVHGHNRQLADYVRRSAGDDGGKIWLGVNDMVTEGRWVDQTGAGVAYQNWDSDLRSPQPDGGAAQNCAALSGGKWSDENCRDDKPSVCQFNIV</sequence>
<dbReference type="Pfam" id="PF00059">
    <property type="entry name" value="Lectin_C"/>
    <property type="match status" value="1"/>
</dbReference>
<evidence type="ECO:0000256" key="1">
    <source>
        <dbReference type="ARBA" id="ARBA00022734"/>
    </source>
</evidence>
<dbReference type="InterPro" id="IPR001304">
    <property type="entry name" value="C-type_lectin-like"/>
</dbReference>
<reference evidence="4" key="1">
    <citation type="journal article" date="2023" name="Front. Mar. Sci.">
        <title>A new Merluccius polli reference genome to investigate the effects of global change in West African waters.</title>
        <authorList>
            <person name="Mateo J.L."/>
            <person name="Blanco-Fernandez C."/>
            <person name="Garcia-Vazquez E."/>
            <person name="Machado-Schiaffino G."/>
        </authorList>
    </citation>
    <scope>NUCLEOTIDE SEQUENCE</scope>
    <source>
        <strain evidence="4">C29</strain>
        <tissue evidence="4">Fin</tissue>
    </source>
</reference>
<accession>A0AA47NB64</accession>
<evidence type="ECO:0000313" key="5">
    <source>
        <dbReference type="Proteomes" id="UP001174136"/>
    </source>
</evidence>
<dbReference type="EMBL" id="JAOPHQ010000334">
    <property type="protein sequence ID" value="KAK0154832.1"/>
    <property type="molecule type" value="Genomic_DNA"/>
</dbReference>